<dbReference type="Proteomes" id="UP000504604">
    <property type="component" value="Linkage group LG8"/>
</dbReference>
<name>A0A8M8V5R6_SESIN</name>
<keyword evidence="2" id="KW-1185">Reference proteome</keyword>
<protein>
    <submittedName>
        <fullName evidence="3">Transcriptional adapter ADA2b-like</fullName>
    </submittedName>
</protein>
<evidence type="ECO:0000313" key="3">
    <source>
        <dbReference type="RefSeq" id="XP_020551679.1"/>
    </source>
</evidence>
<dbReference type="AlphaFoldDB" id="A0A8M8V5R6"/>
<feature type="compositionally biased region" description="Polar residues" evidence="1">
    <location>
        <begin position="12"/>
        <end position="23"/>
    </location>
</feature>
<dbReference type="FunFam" id="1.10.10.10:FF:000087">
    <property type="entry name" value="Transcriptional adapter 2"/>
    <property type="match status" value="1"/>
</dbReference>
<gene>
    <name evidence="3" type="primary">LOC110012422</name>
</gene>
<dbReference type="OrthoDB" id="270417at2759"/>
<organism evidence="2 3">
    <name type="scientific">Sesamum indicum</name>
    <name type="common">Oriental sesame</name>
    <name type="synonym">Sesamum orientale</name>
    <dbReference type="NCBI Taxonomy" id="4182"/>
    <lineage>
        <taxon>Eukaryota</taxon>
        <taxon>Viridiplantae</taxon>
        <taxon>Streptophyta</taxon>
        <taxon>Embryophyta</taxon>
        <taxon>Tracheophyta</taxon>
        <taxon>Spermatophyta</taxon>
        <taxon>Magnoliopsida</taxon>
        <taxon>eudicotyledons</taxon>
        <taxon>Gunneridae</taxon>
        <taxon>Pentapetalae</taxon>
        <taxon>asterids</taxon>
        <taxon>lamiids</taxon>
        <taxon>Lamiales</taxon>
        <taxon>Pedaliaceae</taxon>
        <taxon>Sesamum</taxon>
    </lineage>
</organism>
<dbReference type="Gene3D" id="1.10.10.10">
    <property type="entry name" value="Winged helix-like DNA-binding domain superfamily/Winged helix DNA-binding domain"/>
    <property type="match status" value="1"/>
</dbReference>
<feature type="region of interest" description="Disordered" evidence="1">
    <location>
        <begin position="1"/>
        <end position="29"/>
    </location>
</feature>
<dbReference type="InterPro" id="IPR036388">
    <property type="entry name" value="WH-like_DNA-bd_sf"/>
</dbReference>
<evidence type="ECO:0000256" key="1">
    <source>
        <dbReference type="SAM" id="MobiDB-lite"/>
    </source>
</evidence>
<dbReference type="InterPro" id="IPR009057">
    <property type="entry name" value="Homeodomain-like_sf"/>
</dbReference>
<proteinExistence type="predicted"/>
<accession>A0A8M8V5R6</accession>
<sequence length="129" mass="13389">MNIQGAQGAGLLSSQDTSSQAGPSRQEILSVPVSSGTTSACLGAGSSLQTDLGLLSITASDLLSESEKQLCRGMGLAPNHSLKIQVDITTQIMRGNIAKKSDAFSLFPVEPTKTDKVYDVLVKKGIAPL</sequence>
<dbReference type="SUPFAM" id="SSF46689">
    <property type="entry name" value="Homeodomain-like"/>
    <property type="match status" value="1"/>
</dbReference>
<reference evidence="3" key="1">
    <citation type="submission" date="2025-08" db="UniProtKB">
        <authorList>
            <consortium name="RefSeq"/>
        </authorList>
    </citation>
    <scope>IDENTIFICATION</scope>
</reference>
<evidence type="ECO:0000313" key="2">
    <source>
        <dbReference type="Proteomes" id="UP000504604"/>
    </source>
</evidence>
<dbReference type="RefSeq" id="XP_020551679.1">
    <property type="nucleotide sequence ID" value="XM_020696020.1"/>
</dbReference>
<dbReference type="KEGG" id="sind:110012422"/>
<dbReference type="GeneID" id="110012422"/>